<dbReference type="PANTHER" id="PTHR45856">
    <property type="entry name" value="ALPHA/BETA-HYDROLASES SUPERFAMILY PROTEIN"/>
    <property type="match status" value="1"/>
</dbReference>
<feature type="compositionally biased region" description="Low complexity" evidence="1">
    <location>
        <begin position="23"/>
        <end position="32"/>
    </location>
</feature>
<keyword evidence="2" id="KW-1133">Transmembrane helix</keyword>
<evidence type="ECO:0000313" key="5">
    <source>
        <dbReference type="Proteomes" id="UP001054902"/>
    </source>
</evidence>
<proteinExistence type="predicted"/>
<keyword evidence="2" id="KW-0812">Transmembrane</keyword>
<feature type="transmembrane region" description="Helical" evidence="2">
    <location>
        <begin position="604"/>
        <end position="625"/>
    </location>
</feature>
<feature type="transmembrane region" description="Helical" evidence="2">
    <location>
        <begin position="673"/>
        <end position="694"/>
    </location>
</feature>
<protein>
    <recommendedName>
        <fullName evidence="3">Fungal lipase-type domain-containing protein</fullName>
    </recommendedName>
</protein>
<feature type="transmembrane region" description="Helical" evidence="2">
    <location>
        <begin position="706"/>
        <end position="726"/>
    </location>
</feature>
<dbReference type="PANTHER" id="PTHR45856:SF24">
    <property type="entry name" value="FUNGAL LIPASE-LIKE DOMAIN-CONTAINING PROTEIN"/>
    <property type="match status" value="1"/>
</dbReference>
<feature type="compositionally biased region" description="Acidic residues" evidence="1">
    <location>
        <begin position="33"/>
        <end position="45"/>
    </location>
</feature>
<feature type="region of interest" description="Disordered" evidence="1">
    <location>
        <begin position="287"/>
        <end position="310"/>
    </location>
</feature>
<dbReference type="Gene3D" id="3.40.50.1820">
    <property type="entry name" value="alpha/beta hydrolase"/>
    <property type="match status" value="1"/>
</dbReference>
<dbReference type="InterPro" id="IPR002921">
    <property type="entry name" value="Fungal_lipase-type"/>
</dbReference>
<feature type="compositionally biased region" description="Basic and acidic residues" evidence="1">
    <location>
        <begin position="225"/>
        <end position="245"/>
    </location>
</feature>
<feature type="compositionally biased region" description="Basic and acidic residues" evidence="1">
    <location>
        <begin position="56"/>
        <end position="68"/>
    </location>
</feature>
<organism evidence="4 5">
    <name type="scientific">Chaetoceros tenuissimus</name>
    <dbReference type="NCBI Taxonomy" id="426638"/>
    <lineage>
        <taxon>Eukaryota</taxon>
        <taxon>Sar</taxon>
        <taxon>Stramenopiles</taxon>
        <taxon>Ochrophyta</taxon>
        <taxon>Bacillariophyta</taxon>
        <taxon>Coscinodiscophyceae</taxon>
        <taxon>Chaetocerotophycidae</taxon>
        <taxon>Chaetocerotales</taxon>
        <taxon>Chaetocerotaceae</taxon>
        <taxon>Chaetoceros</taxon>
    </lineage>
</organism>
<evidence type="ECO:0000313" key="4">
    <source>
        <dbReference type="EMBL" id="GFH60805.1"/>
    </source>
</evidence>
<dbReference type="Proteomes" id="UP001054902">
    <property type="component" value="Unassembled WGS sequence"/>
</dbReference>
<name>A0AAD3DD69_9STRA</name>
<evidence type="ECO:0000256" key="1">
    <source>
        <dbReference type="SAM" id="MobiDB-lite"/>
    </source>
</evidence>
<dbReference type="EMBL" id="BLLK01000069">
    <property type="protein sequence ID" value="GFH60805.1"/>
    <property type="molecule type" value="Genomic_DNA"/>
</dbReference>
<dbReference type="SUPFAM" id="SSF53474">
    <property type="entry name" value="alpha/beta-Hydrolases"/>
    <property type="match status" value="1"/>
</dbReference>
<dbReference type="InterPro" id="IPR029058">
    <property type="entry name" value="AB_hydrolase_fold"/>
</dbReference>
<dbReference type="CDD" id="cd00519">
    <property type="entry name" value="Lipase_3"/>
    <property type="match status" value="1"/>
</dbReference>
<feature type="transmembrane region" description="Helical" evidence="2">
    <location>
        <begin position="864"/>
        <end position="888"/>
    </location>
</feature>
<feature type="region of interest" description="Disordered" evidence="1">
    <location>
        <begin position="1"/>
        <end position="73"/>
    </location>
</feature>
<reference evidence="4 5" key="1">
    <citation type="journal article" date="2021" name="Sci. Rep.">
        <title>The genome of the diatom Chaetoceros tenuissimus carries an ancient integrated fragment of an extant virus.</title>
        <authorList>
            <person name="Hongo Y."/>
            <person name="Kimura K."/>
            <person name="Takaki Y."/>
            <person name="Yoshida Y."/>
            <person name="Baba S."/>
            <person name="Kobayashi G."/>
            <person name="Nagasaki K."/>
            <person name="Hano T."/>
            <person name="Tomaru Y."/>
        </authorList>
    </citation>
    <scope>NUCLEOTIDE SEQUENCE [LARGE SCALE GENOMIC DNA]</scope>
    <source>
        <strain evidence="4 5">NIES-3715</strain>
    </source>
</reference>
<feature type="domain" description="Fungal lipase-type" evidence="3">
    <location>
        <begin position="1421"/>
        <end position="1466"/>
    </location>
</feature>
<sequence>MNRQNTNPFEDGPFSSIGRNPFDSSSEESNSSDGDDDDLSYDDEASSVYEDCNTETVEHEIDDEHLKNETQLPDDLQSIFSDVTLPTQLEAGSQIRDEYSNTANSQSLTTSLSGSRKRVAPLSFEVQTVHAKPALDFNSVNNSVQGSDFISPLETALINRVDHLQGENNDDDNSQKSNDDDENDGDNEHVQQDLVAAASNDSALGSVTAYLSSFMGYFGSSTRSNLDKDTDAHEESKDGVSDSKKKQFKRITSEACLDKSTHSGIDIGPLAEAKGVLQRMDHIEKTLQKKKKKKQNTRNGSRLKRKRSTSIDDTKNVLKKIECHAKGSEYTMDNRHSSSPWNRLIILEELGTASSWIILLAPYLAFFIAISMDSHATLWEQNTNTEYTHALCSPQGGEQSFPVVPLEGPCAYEYRFKDTESYKSLFGQHINPLQEAFLHGVGFTSGVIQVPALSTFLYGDLDYSSLSENSVSMISNGEVYYSTIVMQQKLHDDAVRDSDWFPVYLSEPAPLMIECEENKMNDNSTFSERLHCKSPRSVNLYFAMPDTSILTGGNIRVDTVIKHIKNVTDISLSGNEDLDNSTMLEIARSASYQFSTPSEFSTKVLVAVRIFAMLITVLFMCFWFWCMGMNGFIFLGSCSFFSSWSKKVKSNEELKKRTLWFECPWILFPERRYLLLMMISLILLQNPALVLMSLNPALFSSIKMRVLADCMVGIGLHSIFALWLCVMEGLRYHTAKAARKRAEHQKEIIELQRASTYLASSGLSDYNPDSPSNHLASYFDEFGDMYGSGSSAWINLRLDHDLCGVNWFDFIVTKLLLLSLGVVTTIGSSIYRFSFSSIDENDPTLELLKSFNIDPIFLREHHHLYLITTALQLTIFAFWAVLIVRAALKTGSILRKQPFLSTRPAQLAFRVLMSILILGVASFILPLTYEIMTVIRDHTSYGSSIHEGYDQSKILSLRDAVVHVVSMFPYTGSAASLGAGEIIYITVATLTVAFVFLPSTSYILDEDYHPIVMNELGLPEENQRRDKRDVLTMSKYTHTWRVFPMPVERHKQTKSQKVKTVKCYQLDENLKHMNNDIGRGTIYKENYTPLFSVETALWLCECAWQTYYSSSEYKTDDFAPGIMNLDSVGLELEADIFNEQSDIRAFVGSNLSGQVDGESDSVIVISFRGTCSSKNLKTDFNWGQETLPYTFISGADKQPEFKLNISKVLDTEAGKRGKCSVIRNEEATSHTLIEEADNILRNTILMQAFPCVHSGFIEVYNLVRDEIMDTVIKVFKRQIEKALQRCLENESNEGENPFILPKIYVTGHSLGGALAQLLSLDISCNIELNISSHVDKLEKPSMHARGKSDGTGLLLKNNPILSDVPPFHGEKMPLLHKRRHSFASQPSTITAKENQTSIEFVHGMLSGGMKFAGIQDFSKKLRPPIACYTFGQPRVGNRSFSRFFKSQVCHSFRVVSEGDAITSLPLPTSCPPALYKHSGLEVILDEGSNGNINVGPTVVETLFRFSKVRTNMFAHLMEKYRDGLESALTHDELQEVYKTHGVNSRSLRHSYNTSDMLPDWVTHISRRNF</sequence>
<gene>
    <name evidence="4" type="ORF">CTEN210_17281</name>
</gene>
<dbReference type="Pfam" id="PF01764">
    <property type="entry name" value="Lipase_3"/>
    <property type="match status" value="2"/>
</dbReference>
<feature type="compositionally biased region" description="Basic residues" evidence="1">
    <location>
        <begin position="288"/>
        <end position="308"/>
    </location>
</feature>
<dbReference type="GO" id="GO:0006629">
    <property type="term" value="P:lipid metabolic process"/>
    <property type="evidence" value="ECO:0007669"/>
    <property type="project" value="InterPro"/>
</dbReference>
<dbReference type="InterPro" id="IPR051218">
    <property type="entry name" value="Sec_MonoDiacylglyc_Lipase"/>
</dbReference>
<keyword evidence="5" id="KW-1185">Reference proteome</keyword>
<evidence type="ECO:0000256" key="2">
    <source>
        <dbReference type="SAM" id="Phobius"/>
    </source>
</evidence>
<feature type="transmembrane region" description="Helical" evidence="2">
    <location>
        <begin position="815"/>
        <end position="835"/>
    </location>
</feature>
<feature type="domain" description="Fungal lipase-type" evidence="3">
    <location>
        <begin position="1231"/>
        <end position="1323"/>
    </location>
</feature>
<feature type="region of interest" description="Disordered" evidence="1">
    <location>
        <begin position="224"/>
        <end position="245"/>
    </location>
</feature>
<comment type="caution">
    <text evidence="4">The sequence shown here is derived from an EMBL/GenBank/DDBJ whole genome shotgun (WGS) entry which is preliminary data.</text>
</comment>
<evidence type="ECO:0000259" key="3">
    <source>
        <dbReference type="Pfam" id="PF01764"/>
    </source>
</evidence>
<accession>A0AAD3DD69</accession>
<keyword evidence="2" id="KW-0472">Membrane</keyword>
<feature type="transmembrane region" description="Helical" evidence="2">
    <location>
        <begin position="909"/>
        <end position="929"/>
    </location>
</feature>
<feature type="region of interest" description="Disordered" evidence="1">
    <location>
        <begin position="165"/>
        <end position="187"/>
    </location>
</feature>